<organism evidence="1 2">
    <name type="scientific">Trichonephila clavipes</name>
    <name type="common">Golden silk orbweaver</name>
    <name type="synonym">Nephila clavipes</name>
    <dbReference type="NCBI Taxonomy" id="2585209"/>
    <lineage>
        <taxon>Eukaryota</taxon>
        <taxon>Metazoa</taxon>
        <taxon>Ecdysozoa</taxon>
        <taxon>Arthropoda</taxon>
        <taxon>Chelicerata</taxon>
        <taxon>Arachnida</taxon>
        <taxon>Araneae</taxon>
        <taxon>Araneomorphae</taxon>
        <taxon>Entelegynae</taxon>
        <taxon>Araneoidea</taxon>
        <taxon>Nephilidae</taxon>
        <taxon>Trichonephila</taxon>
    </lineage>
</organism>
<gene>
    <name evidence="1" type="primary">AVEN_84143_1</name>
    <name evidence="1" type="ORF">TNCV_3413541</name>
</gene>
<evidence type="ECO:0000313" key="1">
    <source>
        <dbReference type="EMBL" id="GFX93992.1"/>
    </source>
</evidence>
<comment type="caution">
    <text evidence="1">The sequence shown here is derived from an EMBL/GenBank/DDBJ whole genome shotgun (WGS) entry which is preliminary data.</text>
</comment>
<reference evidence="1" key="1">
    <citation type="submission" date="2020-08" db="EMBL/GenBank/DDBJ databases">
        <title>Multicomponent nature underlies the extraordinary mechanical properties of spider dragline silk.</title>
        <authorList>
            <person name="Kono N."/>
            <person name="Nakamura H."/>
            <person name="Mori M."/>
            <person name="Yoshida Y."/>
            <person name="Ohtoshi R."/>
            <person name="Malay A.D."/>
            <person name="Moran D.A.P."/>
            <person name="Tomita M."/>
            <person name="Numata K."/>
            <person name="Arakawa K."/>
        </authorList>
    </citation>
    <scope>NUCLEOTIDE SEQUENCE</scope>
</reference>
<dbReference type="EMBL" id="BMAU01021176">
    <property type="protein sequence ID" value="GFX93992.1"/>
    <property type="molecule type" value="Genomic_DNA"/>
</dbReference>
<evidence type="ECO:0000313" key="2">
    <source>
        <dbReference type="Proteomes" id="UP000887159"/>
    </source>
</evidence>
<sequence>MTVSFKDHALLVKFFHKNNDCAPIALQKFRTLKIMKNGVGSLAAQGLEKMIQKFEETGSFHVQSGRRRKRFNSTVVEDVSKAVQEESSGVLQPCSARGIVQTLERPVSTAHKILRNTLHWYPYKISHVQELFLFDLPARETFVLEFLARLEVNYE</sequence>
<keyword evidence="2" id="KW-1185">Reference proteome</keyword>
<proteinExistence type="predicted"/>
<protein>
    <submittedName>
        <fullName evidence="1">DUF4817 domain-containing protein</fullName>
    </submittedName>
</protein>
<accession>A0A8X6V3R7</accession>
<dbReference type="AlphaFoldDB" id="A0A8X6V3R7"/>
<name>A0A8X6V3R7_TRICX</name>
<dbReference type="Proteomes" id="UP000887159">
    <property type="component" value="Unassembled WGS sequence"/>
</dbReference>